<dbReference type="EMBL" id="RQTK01000157">
    <property type="protein sequence ID" value="RUS85866.1"/>
    <property type="molecule type" value="Genomic_DNA"/>
</dbReference>
<comment type="caution">
    <text evidence="3">The sequence shown here is derived from an EMBL/GenBank/DDBJ whole genome shotgun (WGS) entry which is preliminary data.</text>
</comment>
<dbReference type="Proteomes" id="UP000271974">
    <property type="component" value="Unassembled WGS sequence"/>
</dbReference>
<accession>A0A3S0ZSN0</accession>
<proteinExistence type="predicted"/>
<evidence type="ECO:0000313" key="4">
    <source>
        <dbReference type="Proteomes" id="UP000271974"/>
    </source>
</evidence>
<evidence type="ECO:0000256" key="1">
    <source>
        <dbReference type="SAM" id="MobiDB-lite"/>
    </source>
</evidence>
<feature type="chain" id="PRO_5018542968" evidence="2">
    <location>
        <begin position="24"/>
        <end position="105"/>
    </location>
</feature>
<keyword evidence="2" id="KW-0732">Signal</keyword>
<protein>
    <submittedName>
        <fullName evidence="3">Uncharacterized protein</fullName>
    </submittedName>
</protein>
<reference evidence="3 4" key="1">
    <citation type="submission" date="2019-01" db="EMBL/GenBank/DDBJ databases">
        <title>A draft genome assembly of the solar-powered sea slug Elysia chlorotica.</title>
        <authorList>
            <person name="Cai H."/>
            <person name="Li Q."/>
            <person name="Fang X."/>
            <person name="Li J."/>
            <person name="Curtis N.E."/>
            <person name="Altenburger A."/>
            <person name="Shibata T."/>
            <person name="Feng M."/>
            <person name="Maeda T."/>
            <person name="Schwartz J.A."/>
            <person name="Shigenobu S."/>
            <person name="Lundholm N."/>
            <person name="Nishiyama T."/>
            <person name="Yang H."/>
            <person name="Hasebe M."/>
            <person name="Li S."/>
            <person name="Pierce S.K."/>
            <person name="Wang J."/>
        </authorList>
    </citation>
    <scope>NUCLEOTIDE SEQUENCE [LARGE SCALE GENOMIC DNA]</scope>
    <source>
        <strain evidence="3">EC2010</strain>
        <tissue evidence="3">Whole organism of an adult</tissue>
    </source>
</reference>
<keyword evidence="4" id="KW-1185">Reference proteome</keyword>
<sequence>RVLLICVECLLAASLGRVQVGVAGHQVHDTPEGGVPVVPEGDEHLALGEVVGHVKVGPGVGQEEDALGLGRLADVAAEGLGGQAQKDQGEDGALHLGGASESVQG</sequence>
<feature type="region of interest" description="Disordered" evidence="1">
    <location>
        <begin position="80"/>
        <end position="105"/>
    </location>
</feature>
<evidence type="ECO:0000313" key="3">
    <source>
        <dbReference type="EMBL" id="RUS85866.1"/>
    </source>
</evidence>
<name>A0A3S0ZSN0_ELYCH</name>
<evidence type="ECO:0000256" key="2">
    <source>
        <dbReference type="SAM" id="SignalP"/>
    </source>
</evidence>
<organism evidence="3 4">
    <name type="scientific">Elysia chlorotica</name>
    <name type="common">Eastern emerald elysia</name>
    <name type="synonym">Sea slug</name>
    <dbReference type="NCBI Taxonomy" id="188477"/>
    <lineage>
        <taxon>Eukaryota</taxon>
        <taxon>Metazoa</taxon>
        <taxon>Spiralia</taxon>
        <taxon>Lophotrochozoa</taxon>
        <taxon>Mollusca</taxon>
        <taxon>Gastropoda</taxon>
        <taxon>Heterobranchia</taxon>
        <taxon>Euthyneura</taxon>
        <taxon>Panpulmonata</taxon>
        <taxon>Sacoglossa</taxon>
        <taxon>Placobranchoidea</taxon>
        <taxon>Plakobranchidae</taxon>
        <taxon>Elysia</taxon>
    </lineage>
</organism>
<gene>
    <name evidence="3" type="ORF">EGW08_006350</name>
</gene>
<feature type="signal peptide" evidence="2">
    <location>
        <begin position="1"/>
        <end position="23"/>
    </location>
</feature>
<feature type="non-terminal residue" evidence="3">
    <location>
        <position position="1"/>
    </location>
</feature>
<dbReference type="AlphaFoldDB" id="A0A3S0ZSN0"/>